<comment type="caution">
    <text evidence="2">The sequence shown here is derived from an EMBL/GenBank/DDBJ whole genome shotgun (WGS) entry which is preliminary data.</text>
</comment>
<protein>
    <submittedName>
        <fullName evidence="2">Uncharacterized protein</fullName>
    </submittedName>
</protein>
<evidence type="ECO:0000313" key="3">
    <source>
        <dbReference type="Proteomes" id="UP001153076"/>
    </source>
</evidence>
<dbReference type="AlphaFoldDB" id="A0A9Q1GKL3"/>
<reference evidence="2" key="1">
    <citation type="submission" date="2022-04" db="EMBL/GenBank/DDBJ databases">
        <title>Carnegiea gigantea Genome sequencing and assembly v2.</title>
        <authorList>
            <person name="Copetti D."/>
            <person name="Sanderson M.J."/>
            <person name="Burquez A."/>
            <person name="Wojciechowski M.F."/>
        </authorList>
    </citation>
    <scope>NUCLEOTIDE SEQUENCE</scope>
    <source>
        <strain evidence="2">SGP5-SGP5p</strain>
        <tissue evidence="2">Aerial part</tissue>
    </source>
</reference>
<gene>
    <name evidence="2" type="ORF">Cgig2_030509</name>
</gene>
<evidence type="ECO:0000256" key="1">
    <source>
        <dbReference type="SAM" id="MobiDB-lite"/>
    </source>
</evidence>
<dbReference type="Proteomes" id="UP001153076">
    <property type="component" value="Unassembled WGS sequence"/>
</dbReference>
<name>A0A9Q1GKL3_9CARY</name>
<evidence type="ECO:0000313" key="2">
    <source>
        <dbReference type="EMBL" id="KAJ8420924.1"/>
    </source>
</evidence>
<organism evidence="2 3">
    <name type="scientific">Carnegiea gigantea</name>
    <dbReference type="NCBI Taxonomy" id="171969"/>
    <lineage>
        <taxon>Eukaryota</taxon>
        <taxon>Viridiplantae</taxon>
        <taxon>Streptophyta</taxon>
        <taxon>Embryophyta</taxon>
        <taxon>Tracheophyta</taxon>
        <taxon>Spermatophyta</taxon>
        <taxon>Magnoliopsida</taxon>
        <taxon>eudicotyledons</taxon>
        <taxon>Gunneridae</taxon>
        <taxon>Pentapetalae</taxon>
        <taxon>Caryophyllales</taxon>
        <taxon>Cactineae</taxon>
        <taxon>Cactaceae</taxon>
        <taxon>Cactoideae</taxon>
        <taxon>Echinocereeae</taxon>
        <taxon>Carnegiea</taxon>
    </lineage>
</organism>
<keyword evidence="3" id="KW-1185">Reference proteome</keyword>
<dbReference type="EMBL" id="JAKOGI010003046">
    <property type="protein sequence ID" value="KAJ8420924.1"/>
    <property type="molecule type" value="Genomic_DNA"/>
</dbReference>
<proteinExistence type="predicted"/>
<sequence length="199" mass="21805">MVQVSGMGNGRIWPMSNGKEENAPLDRANFEVGSSSYSPCMMSTHHAVSNAWEAGEPKGSMEGRQRFVNVQLDDGKKIDMYTFKGLMKGSDMDYYLKDMVKGEGHRNASLYMSNQYVLVLAVKMENEAQSESVGTPRSPTPASGHCLCPLSQIGSSFAAHDARPPRPPAAFSEDDAEHVAKINPSDMAEIKGKRRSSWV</sequence>
<accession>A0A9Q1GKL3</accession>
<feature type="region of interest" description="Disordered" evidence="1">
    <location>
        <begin position="157"/>
        <end position="176"/>
    </location>
</feature>